<name>A0AAV2BYH3_9ARAC</name>
<keyword evidence="2" id="KW-0812">Transmembrane</keyword>
<dbReference type="PANTHER" id="PTHR33444">
    <property type="entry name" value="SI:DKEY-19B23.12-RELATED"/>
    <property type="match status" value="1"/>
</dbReference>
<evidence type="ECO:0000256" key="1">
    <source>
        <dbReference type="SAM" id="MobiDB-lite"/>
    </source>
</evidence>
<dbReference type="InterPro" id="IPR040350">
    <property type="entry name" value="TMEM272"/>
</dbReference>
<keyword evidence="4" id="KW-1185">Reference proteome</keyword>
<dbReference type="Proteomes" id="UP001497382">
    <property type="component" value="Unassembled WGS sequence"/>
</dbReference>
<protein>
    <submittedName>
        <fullName evidence="3">Uncharacterized protein</fullName>
    </submittedName>
</protein>
<feature type="transmembrane region" description="Helical" evidence="2">
    <location>
        <begin position="185"/>
        <end position="204"/>
    </location>
</feature>
<evidence type="ECO:0000313" key="3">
    <source>
        <dbReference type="EMBL" id="CAL1300840.1"/>
    </source>
</evidence>
<evidence type="ECO:0000256" key="2">
    <source>
        <dbReference type="SAM" id="Phobius"/>
    </source>
</evidence>
<accession>A0AAV2BYH3</accession>
<keyword evidence="2" id="KW-1133">Transmembrane helix</keyword>
<dbReference type="AlphaFoldDB" id="A0AAV2BYH3"/>
<keyword evidence="2" id="KW-0472">Membrane</keyword>
<feature type="transmembrane region" description="Helical" evidence="2">
    <location>
        <begin position="150"/>
        <end position="173"/>
    </location>
</feature>
<gene>
    <name evidence="3" type="ORF">LARSCL_LOCUS22144</name>
</gene>
<proteinExistence type="predicted"/>
<comment type="caution">
    <text evidence="3">The sequence shown here is derived from an EMBL/GenBank/DDBJ whole genome shotgun (WGS) entry which is preliminary data.</text>
</comment>
<organism evidence="3 4">
    <name type="scientific">Larinioides sclopetarius</name>
    <dbReference type="NCBI Taxonomy" id="280406"/>
    <lineage>
        <taxon>Eukaryota</taxon>
        <taxon>Metazoa</taxon>
        <taxon>Ecdysozoa</taxon>
        <taxon>Arthropoda</taxon>
        <taxon>Chelicerata</taxon>
        <taxon>Arachnida</taxon>
        <taxon>Araneae</taxon>
        <taxon>Araneomorphae</taxon>
        <taxon>Entelegynae</taxon>
        <taxon>Araneoidea</taxon>
        <taxon>Araneidae</taxon>
        <taxon>Larinioides</taxon>
    </lineage>
</organism>
<dbReference type="EMBL" id="CAXIEN010000582">
    <property type="protein sequence ID" value="CAL1300840.1"/>
    <property type="molecule type" value="Genomic_DNA"/>
</dbReference>
<evidence type="ECO:0000313" key="4">
    <source>
        <dbReference type="Proteomes" id="UP001497382"/>
    </source>
</evidence>
<feature type="transmembrane region" description="Helical" evidence="2">
    <location>
        <begin position="224"/>
        <end position="247"/>
    </location>
</feature>
<reference evidence="3 4" key="1">
    <citation type="submission" date="2024-04" db="EMBL/GenBank/DDBJ databases">
        <authorList>
            <person name="Rising A."/>
            <person name="Reimegard J."/>
            <person name="Sonavane S."/>
            <person name="Akerstrom W."/>
            <person name="Nylinder S."/>
            <person name="Hedman E."/>
            <person name="Kallberg Y."/>
        </authorList>
    </citation>
    <scope>NUCLEOTIDE SEQUENCE [LARGE SCALE GENOMIC DNA]</scope>
</reference>
<feature type="region of interest" description="Disordered" evidence="1">
    <location>
        <begin position="33"/>
        <end position="55"/>
    </location>
</feature>
<sequence>MASKKVHFLEQSTRVHSAESTLYAGSTSNLRTNVKPSTVHLGPRTNEPDTEINSNPSTRLLDQSYPRYSAIGIPADGQSTDPEESEQRVVEIFINRCNTFLEWYRDSVIEFRNSFSMHVVHLLFAHIPISAIILGWLFNRTCPHTPILPTFMTVVGAVSVVFMGIWIAVSCCEHSGTPCSNRQKLAVGMLSMPILICMVIEMFLVAHLSPNFDPTAEYYCSKMFYSFVICKEVVSAAAIIIAALFYFPGSGLHCCWPNCSFLSRGRAFYIRV</sequence>
<feature type="transmembrane region" description="Helical" evidence="2">
    <location>
        <begin position="119"/>
        <end position="138"/>
    </location>
</feature>
<dbReference type="PANTHER" id="PTHR33444:SF7">
    <property type="entry name" value="TRANSMEMBRANE PROTEIN 272"/>
    <property type="match status" value="1"/>
</dbReference>